<reference evidence="1 2" key="1">
    <citation type="journal article" date="2022" name="Hortic Res">
        <title>A haplotype resolved chromosomal level avocado genome allows analysis of novel avocado genes.</title>
        <authorList>
            <person name="Nath O."/>
            <person name="Fletcher S.J."/>
            <person name="Hayward A."/>
            <person name="Shaw L.M."/>
            <person name="Masouleh A.K."/>
            <person name="Furtado A."/>
            <person name="Henry R.J."/>
            <person name="Mitter N."/>
        </authorList>
    </citation>
    <scope>NUCLEOTIDE SEQUENCE [LARGE SCALE GENOMIC DNA]</scope>
    <source>
        <strain evidence="2">cv. Hass</strain>
    </source>
</reference>
<accession>A0ACC2K5X4</accession>
<evidence type="ECO:0000313" key="2">
    <source>
        <dbReference type="Proteomes" id="UP001234297"/>
    </source>
</evidence>
<dbReference type="Proteomes" id="UP001234297">
    <property type="component" value="Chromosome 12"/>
</dbReference>
<protein>
    <submittedName>
        <fullName evidence="1">Uncharacterized protein</fullName>
    </submittedName>
</protein>
<name>A0ACC2K5X4_PERAE</name>
<sequence length="262" mass="28692">MQSLVFPNCGLSLPTSYPFQPATGKSVFSAREIADGAPRLAYNLRDLPQLSVSSIRSEGKRRGRPPRKNTASDRSTAENKTADGESSVPSNQEEIIALFRRIQSSISKEGSVSTNKSSSDNAKVKQSLESVVNVLRKSPGRKQVKGPLKGGDEILPRRTGAPKREARPKENSPGADLQLSRPPSSFVKRSPIPVPYTPKEKISEVQGEGSPIAVAVKDMELQRVDEMKLIELKELAKSRGLKGYSKLKKGELVEQLKRFLQS</sequence>
<evidence type="ECO:0000313" key="1">
    <source>
        <dbReference type="EMBL" id="KAJ8616524.1"/>
    </source>
</evidence>
<organism evidence="1 2">
    <name type="scientific">Persea americana</name>
    <name type="common">Avocado</name>
    <dbReference type="NCBI Taxonomy" id="3435"/>
    <lineage>
        <taxon>Eukaryota</taxon>
        <taxon>Viridiplantae</taxon>
        <taxon>Streptophyta</taxon>
        <taxon>Embryophyta</taxon>
        <taxon>Tracheophyta</taxon>
        <taxon>Spermatophyta</taxon>
        <taxon>Magnoliopsida</taxon>
        <taxon>Magnoliidae</taxon>
        <taxon>Laurales</taxon>
        <taxon>Lauraceae</taxon>
        <taxon>Persea</taxon>
    </lineage>
</organism>
<comment type="caution">
    <text evidence="1">The sequence shown here is derived from an EMBL/GenBank/DDBJ whole genome shotgun (WGS) entry which is preliminary data.</text>
</comment>
<keyword evidence="2" id="KW-1185">Reference proteome</keyword>
<dbReference type="EMBL" id="CM056820">
    <property type="protein sequence ID" value="KAJ8616524.1"/>
    <property type="molecule type" value="Genomic_DNA"/>
</dbReference>
<gene>
    <name evidence="1" type="ORF">MRB53_035896</name>
</gene>
<proteinExistence type="predicted"/>